<dbReference type="InterPro" id="IPR003010">
    <property type="entry name" value="C-N_Hydrolase"/>
</dbReference>
<dbReference type="PANTHER" id="PTHR43674">
    <property type="entry name" value="NITRILASE C965.09-RELATED"/>
    <property type="match status" value="1"/>
</dbReference>
<dbReference type="CDD" id="cd07197">
    <property type="entry name" value="nitrilase"/>
    <property type="match status" value="1"/>
</dbReference>
<dbReference type="InterPro" id="IPR036526">
    <property type="entry name" value="C-N_Hydrolase_sf"/>
</dbReference>
<sequence>MRHIRSYIVASAVVLLLASTAPSQDAQEKASAKKRGHVRIATLGSRPPSVDANTEPQRIVERMIAHWRGRFAQVLPDEPDLIVVPEVCDRPGGLSLEKRLAYYRVRKNQVRDSFAQVARENRCYIVYSAAREMDDGTWRNSSVLIDRDGRIVGTYNKNHVVIEETTEGGILCGREAPVFECDFGRVAFAICFDLNFDELRLKYAKAKPDLIVFSSMYHGGLMQAYWAYSCRAHFVGAVAGLPCEIRDPQGDVIASSTNYFDFVVADVNLDCRLAHLDYNWSKLRALKAKYGPKVTIKDPGFLGSVLITSEHETITADQMIAEFEIELLDDYMARALAHRHTPGNIE</sequence>
<dbReference type="Gene3D" id="3.60.110.10">
    <property type="entry name" value="Carbon-nitrogen hydrolase"/>
    <property type="match status" value="1"/>
</dbReference>
<evidence type="ECO:0000313" key="5">
    <source>
        <dbReference type="Proteomes" id="UP001431776"/>
    </source>
</evidence>
<dbReference type="RefSeq" id="WP_349243433.1">
    <property type="nucleotide sequence ID" value="NZ_JASCXX010000003.1"/>
</dbReference>
<protein>
    <submittedName>
        <fullName evidence="4">Carbon-nitrogen hydrolase family protein</fullName>
    </submittedName>
</protein>
<evidence type="ECO:0000313" key="4">
    <source>
        <dbReference type="EMBL" id="MDI6448023.1"/>
    </source>
</evidence>
<dbReference type="PROSITE" id="PS50263">
    <property type="entry name" value="CN_HYDROLASE"/>
    <property type="match status" value="1"/>
</dbReference>
<dbReference type="EMBL" id="JASCXX010000003">
    <property type="protein sequence ID" value="MDI6448023.1"/>
    <property type="molecule type" value="Genomic_DNA"/>
</dbReference>
<dbReference type="Pfam" id="PF00795">
    <property type="entry name" value="CN_hydrolase"/>
    <property type="match status" value="1"/>
</dbReference>
<gene>
    <name evidence="4" type="ORF">QJ522_03110</name>
</gene>
<keyword evidence="2" id="KW-0732">Signal</keyword>
<dbReference type="Proteomes" id="UP001431776">
    <property type="component" value="Unassembled WGS sequence"/>
</dbReference>
<accession>A0AAW6TX48</accession>
<proteinExistence type="predicted"/>
<dbReference type="SUPFAM" id="SSF56317">
    <property type="entry name" value="Carbon-nitrogen hydrolase"/>
    <property type="match status" value="1"/>
</dbReference>
<feature type="domain" description="CN hydrolase" evidence="3">
    <location>
        <begin position="38"/>
        <end position="269"/>
    </location>
</feature>
<feature type="signal peptide" evidence="2">
    <location>
        <begin position="1"/>
        <end position="26"/>
    </location>
</feature>
<name>A0AAW6TX48_9BACT</name>
<keyword evidence="5" id="KW-1185">Reference proteome</keyword>
<comment type="caution">
    <text evidence="4">The sequence shown here is derived from an EMBL/GenBank/DDBJ whole genome shotgun (WGS) entry which is preliminary data.</text>
</comment>
<evidence type="ECO:0000259" key="3">
    <source>
        <dbReference type="PROSITE" id="PS50263"/>
    </source>
</evidence>
<keyword evidence="1 4" id="KW-0378">Hydrolase</keyword>
<dbReference type="AlphaFoldDB" id="A0AAW6TX48"/>
<dbReference type="GO" id="GO:0016811">
    <property type="term" value="F:hydrolase activity, acting on carbon-nitrogen (but not peptide) bonds, in linear amides"/>
    <property type="evidence" value="ECO:0007669"/>
    <property type="project" value="TreeGrafter"/>
</dbReference>
<dbReference type="InterPro" id="IPR050345">
    <property type="entry name" value="Aliph_Amidase/BUP"/>
</dbReference>
<dbReference type="PANTHER" id="PTHR43674:SF16">
    <property type="entry name" value="CARBON-NITROGEN FAMILY, PUTATIVE (AFU_ORTHOLOGUE AFUA_5G02350)-RELATED"/>
    <property type="match status" value="1"/>
</dbReference>
<evidence type="ECO:0000256" key="2">
    <source>
        <dbReference type="SAM" id="SignalP"/>
    </source>
</evidence>
<evidence type="ECO:0000256" key="1">
    <source>
        <dbReference type="ARBA" id="ARBA00022801"/>
    </source>
</evidence>
<reference evidence="4" key="1">
    <citation type="submission" date="2023-05" db="EMBL/GenBank/DDBJ databases">
        <title>Anaerotaeda fermentans gen. nov., sp. nov., a novel anaerobic planctomycete of the new family within the order Sedimentisphaerales isolated from Taman Peninsula, Russia.</title>
        <authorList>
            <person name="Khomyakova M.A."/>
            <person name="Merkel A.Y."/>
            <person name="Slobodkin A.I."/>
        </authorList>
    </citation>
    <scope>NUCLEOTIDE SEQUENCE</scope>
    <source>
        <strain evidence="4">M17dextr</strain>
    </source>
</reference>
<feature type="chain" id="PRO_5043947397" evidence="2">
    <location>
        <begin position="27"/>
        <end position="346"/>
    </location>
</feature>
<organism evidence="4 5">
    <name type="scientific">Anaerobaca lacustris</name>
    <dbReference type="NCBI Taxonomy" id="3044600"/>
    <lineage>
        <taxon>Bacteria</taxon>
        <taxon>Pseudomonadati</taxon>
        <taxon>Planctomycetota</taxon>
        <taxon>Phycisphaerae</taxon>
        <taxon>Sedimentisphaerales</taxon>
        <taxon>Anaerobacaceae</taxon>
        <taxon>Anaerobaca</taxon>
    </lineage>
</organism>